<feature type="domain" description="Phosphoribosyltransferase" evidence="16">
    <location>
        <begin position="14"/>
        <end position="166"/>
    </location>
</feature>
<evidence type="ECO:0000256" key="14">
    <source>
        <dbReference type="ARBA" id="ARBA00049402"/>
    </source>
</evidence>
<keyword evidence="12 15" id="KW-0460">Magnesium</keyword>
<dbReference type="GO" id="GO:0004422">
    <property type="term" value="F:hypoxanthine phosphoribosyltransferase activity"/>
    <property type="evidence" value="ECO:0007669"/>
    <property type="project" value="InterPro"/>
</dbReference>
<evidence type="ECO:0000256" key="12">
    <source>
        <dbReference type="ARBA" id="ARBA00022842"/>
    </source>
</evidence>
<dbReference type="GO" id="GO:0032263">
    <property type="term" value="P:GMP salvage"/>
    <property type="evidence" value="ECO:0007669"/>
    <property type="project" value="TreeGrafter"/>
</dbReference>
<protein>
    <recommendedName>
        <fullName evidence="15">Hypoxanthine phosphoribosyltransferase</fullName>
        <ecNumber evidence="15">2.4.2.8</ecNumber>
    </recommendedName>
</protein>
<comment type="catalytic activity">
    <reaction evidence="13">
        <text>GMP + diphosphate = guanine + 5-phospho-alpha-D-ribose 1-diphosphate</text>
        <dbReference type="Rhea" id="RHEA:25424"/>
        <dbReference type="ChEBI" id="CHEBI:16235"/>
        <dbReference type="ChEBI" id="CHEBI:33019"/>
        <dbReference type="ChEBI" id="CHEBI:58017"/>
        <dbReference type="ChEBI" id="CHEBI:58115"/>
        <dbReference type="EC" id="2.4.2.8"/>
    </reaction>
    <physiologicalReaction direction="right-to-left" evidence="13">
        <dbReference type="Rhea" id="RHEA:25426"/>
    </physiologicalReaction>
</comment>
<dbReference type="UniPathway" id="UPA00591">
    <property type="reaction ID" value="UER00648"/>
</dbReference>
<evidence type="ECO:0000256" key="3">
    <source>
        <dbReference type="ARBA" id="ARBA00004669"/>
    </source>
</evidence>
<evidence type="ECO:0000256" key="13">
    <source>
        <dbReference type="ARBA" id="ARBA00048811"/>
    </source>
</evidence>
<evidence type="ECO:0000256" key="15">
    <source>
        <dbReference type="RuleBase" id="RU364099"/>
    </source>
</evidence>
<dbReference type="GO" id="GO:0000166">
    <property type="term" value="F:nucleotide binding"/>
    <property type="evidence" value="ECO:0007669"/>
    <property type="project" value="UniProtKB-KW"/>
</dbReference>
<evidence type="ECO:0000256" key="1">
    <source>
        <dbReference type="ARBA" id="ARBA00001946"/>
    </source>
</evidence>
<keyword evidence="18" id="KW-1185">Reference proteome</keyword>
<evidence type="ECO:0000313" key="18">
    <source>
        <dbReference type="Proteomes" id="UP000239785"/>
    </source>
</evidence>
<dbReference type="CDD" id="cd06223">
    <property type="entry name" value="PRTases_typeI"/>
    <property type="match status" value="1"/>
</dbReference>
<proteinExistence type="inferred from homology"/>
<evidence type="ECO:0000256" key="2">
    <source>
        <dbReference type="ARBA" id="ARBA00004496"/>
    </source>
</evidence>
<comment type="cofactor">
    <cofactor evidence="1 15">
        <name>Mg(2+)</name>
        <dbReference type="ChEBI" id="CHEBI:18420"/>
    </cofactor>
</comment>
<dbReference type="PANTHER" id="PTHR43340:SF1">
    <property type="entry name" value="HYPOXANTHINE PHOSPHORIBOSYLTRANSFERASE"/>
    <property type="match status" value="1"/>
</dbReference>
<evidence type="ECO:0000256" key="7">
    <source>
        <dbReference type="ARBA" id="ARBA00022676"/>
    </source>
</evidence>
<comment type="caution">
    <text evidence="17">The sequence shown here is derived from an EMBL/GenBank/DDBJ whole genome shotgun (WGS) entry which is preliminary data.</text>
</comment>
<evidence type="ECO:0000313" key="17">
    <source>
        <dbReference type="EMBL" id="PPE06203.1"/>
    </source>
</evidence>
<evidence type="ECO:0000256" key="8">
    <source>
        <dbReference type="ARBA" id="ARBA00022679"/>
    </source>
</evidence>
<dbReference type="InterPro" id="IPR050408">
    <property type="entry name" value="HGPRT"/>
</dbReference>
<dbReference type="InterPro" id="IPR029057">
    <property type="entry name" value="PRTase-like"/>
</dbReference>
<dbReference type="SUPFAM" id="SSF53271">
    <property type="entry name" value="PRTase-like"/>
    <property type="match status" value="1"/>
</dbReference>
<sequence>MALHPLVKRVLLTEEQIKTRVAELAKEVTEHYKKNNIKDKDIVVVGILKGCVPFYAEFFMNFKQDVVMDFMVISSYLGGLKSNKQPKINLDLNSDIKNKHVLIVEDIVDTGHTLSFLKDYLKSRKAASVNVVTLVDKPGGRKIEFEANFIGFSIENEFVIGYGLDYDEKLRNLPYIAIMDTDKLKTWEW</sequence>
<dbReference type="AlphaFoldDB" id="A0A2S5RFW8"/>
<evidence type="ECO:0000256" key="5">
    <source>
        <dbReference type="ARBA" id="ARBA00008391"/>
    </source>
</evidence>
<dbReference type="FunFam" id="3.40.50.2020:FF:000006">
    <property type="entry name" value="Hypoxanthine phosphoribosyltransferase"/>
    <property type="match status" value="1"/>
</dbReference>
<dbReference type="RefSeq" id="WP_104208049.1">
    <property type="nucleotide sequence ID" value="NZ_PHNF01000002.1"/>
</dbReference>
<dbReference type="NCBIfam" id="TIGR01203">
    <property type="entry name" value="HGPRTase"/>
    <property type="match status" value="1"/>
</dbReference>
<dbReference type="GO" id="GO:0046100">
    <property type="term" value="P:hypoxanthine metabolic process"/>
    <property type="evidence" value="ECO:0007669"/>
    <property type="project" value="TreeGrafter"/>
</dbReference>
<evidence type="ECO:0000256" key="4">
    <source>
        <dbReference type="ARBA" id="ARBA00004676"/>
    </source>
</evidence>
<keyword evidence="11 15" id="KW-0547">Nucleotide-binding</keyword>
<organism evidence="17 18">
    <name type="scientific">Mesoplasma corruscae</name>
    <dbReference type="NCBI Taxonomy" id="216874"/>
    <lineage>
        <taxon>Bacteria</taxon>
        <taxon>Bacillati</taxon>
        <taxon>Mycoplasmatota</taxon>
        <taxon>Mollicutes</taxon>
        <taxon>Entomoplasmatales</taxon>
        <taxon>Entomoplasmataceae</taxon>
        <taxon>Mesoplasma</taxon>
    </lineage>
</organism>
<comment type="catalytic activity">
    <reaction evidence="14">
        <text>IMP + diphosphate = hypoxanthine + 5-phospho-alpha-D-ribose 1-diphosphate</text>
        <dbReference type="Rhea" id="RHEA:17973"/>
        <dbReference type="ChEBI" id="CHEBI:17368"/>
        <dbReference type="ChEBI" id="CHEBI:33019"/>
        <dbReference type="ChEBI" id="CHEBI:58017"/>
        <dbReference type="ChEBI" id="CHEBI:58053"/>
        <dbReference type="EC" id="2.4.2.8"/>
    </reaction>
    <physiologicalReaction direction="right-to-left" evidence="14">
        <dbReference type="Rhea" id="RHEA:17975"/>
    </physiologicalReaction>
</comment>
<keyword evidence="10 15" id="KW-0660">Purine salvage</keyword>
<dbReference type="EC" id="2.4.2.8" evidence="15"/>
<comment type="subcellular location">
    <subcellularLocation>
        <location evidence="2 15">Cytoplasm</location>
    </subcellularLocation>
</comment>
<dbReference type="GO" id="GO:0005829">
    <property type="term" value="C:cytosol"/>
    <property type="evidence" value="ECO:0007669"/>
    <property type="project" value="TreeGrafter"/>
</dbReference>
<evidence type="ECO:0000256" key="10">
    <source>
        <dbReference type="ARBA" id="ARBA00022726"/>
    </source>
</evidence>
<evidence type="ECO:0000256" key="11">
    <source>
        <dbReference type="ARBA" id="ARBA00022741"/>
    </source>
</evidence>
<keyword evidence="8 15" id="KW-0808">Transferase</keyword>
<dbReference type="EMBL" id="PHNF01000002">
    <property type="protein sequence ID" value="PPE06203.1"/>
    <property type="molecule type" value="Genomic_DNA"/>
</dbReference>
<keyword evidence="6 15" id="KW-0963">Cytoplasm</keyword>
<dbReference type="PANTHER" id="PTHR43340">
    <property type="entry name" value="HYPOXANTHINE-GUANINE PHOSPHORIBOSYLTRANSFERASE"/>
    <property type="match status" value="1"/>
</dbReference>
<dbReference type="GO" id="GO:0000287">
    <property type="term" value="F:magnesium ion binding"/>
    <property type="evidence" value="ECO:0007669"/>
    <property type="project" value="TreeGrafter"/>
</dbReference>
<comment type="pathway">
    <text evidence="3 15">Purine metabolism; IMP biosynthesis via salvage pathway; IMP from hypoxanthine: step 1/1.</text>
</comment>
<dbReference type="Proteomes" id="UP000239785">
    <property type="component" value="Unassembled WGS sequence"/>
</dbReference>
<accession>A0A2S5RFW8</accession>
<comment type="similarity">
    <text evidence="5 15">Belongs to the purine/pyrimidine phosphoribosyltransferase family.</text>
</comment>
<evidence type="ECO:0000256" key="6">
    <source>
        <dbReference type="ARBA" id="ARBA00022490"/>
    </source>
</evidence>
<dbReference type="Gene3D" id="3.40.50.2020">
    <property type="match status" value="1"/>
</dbReference>
<comment type="pathway">
    <text evidence="4">Purine metabolism; GMP biosynthesis via salvage pathway; GMP from guanine: step 1/1.</text>
</comment>
<dbReference type="OrthoDB" id="9802824at2"/>
<dbReference type="GO" id="GO:0006166">
    <property type="term" value="P:purine ribonucleoside salvage"/>
    <property type="evidence" value="ECO:0007669"/>
    <property type="project" value="UniProtKB-KW"/>
</dbReference>
<dbReference type="Pfam" id="PF00156">
    <property type="entry name" value="Pribosyltran"/>
    <property type="match status" value="1"/>
</dbReference>
<dbReference type="InterPro" id="IPR005904">
    <property type="entry name" value="Hxn_phspho_trans"/>
</dbReference>
<dbReference type="GO" id="GO:0052657">
    <property type="term" value="F:guanine phosphoribosyltransferase activity"/>
    <property type="evidence" value="ECO:0007669"/>
    <property type="project" value="UniProtKB-ARBA"/>
</dbReference>
<dbReference type="InterPro" id="IPR000836">
    <property type="entry name" value="PRTase_dom"/>
</dbReference>
<evidence type="ECO:0000256" key="9">
    <source>
        <dbReference type="ARBA" id="ARBA00022723"/>
    </source>
</evidence>
<evidence type="ECO:0000259" key="16">
    <source>
        <dbReference type="Pfam" id="PF00156"/>
    </source>
</evidence>
<gene>
    <name evidence="17" type="primary">hprT</name>
    <name evidence="17" type="ORF">MCORR_v1c05070</name>
</gene>
<dbReference type="GO" id="GO:0032264">
    <property type="term" value="P:IMP salvage"/>
    <property type="evidence" value="ECO:0007669"/>
    <property type="project" value="UniProtKB-UniPathway"/>
</dbReference>
<name>A0A2S5RFW8_9MOLU</name>
<dbReference type="GO" id="GO:0006178">
    <property type="term" value="P:guanine salvage"/>
    <property type="evidence" value="ECO:0007669"/>
    <property type="project" value="TreeGrafter"/>
</dbReference>
<keyword evidence="9 15" id="KW-0479">Metal-binding</keyword>
<reference evidence="17 18" key="1">
    <citation type="submission" date="2017-11" db="EMBL/GenBank/DDBJ databases">
        <title>Genome sequence of Mesoplasma corruscae ELCA-2 (ATCC 49579).</title>
        <authorList>
            <person name="Lo W.-S."/>
            <person name="Kuo C.-H."/>
        </authorList>
    </citation>
    <scope>NUCLEOTIDE SEQUENCE [LARGE SCALE GENOMIC DNA]</scope>
    <source>
        <strain evidence="17 18">ELCA-2</strain>
    </source>
</reference>
<keyword evidence="7 15" id="KW-0328">Glycosyltransferase</keyword>